<protein>
    <submittedName>
        <fullName evidence="2">Uncharacterized protein</fullName>
    </submittedName>
</protein>
<dbReference type="KEGG" id="sphv:F9278_04385"/>
<feature type="transmembrane region" description="Helical" evidence="1">
    <location>
        <begin position="6"/>
        <end position="25"/>
    </location>
</feature>
<accession>A0A5P8JYI1</accession>
<evidence type="ECO:0000313" key="2">
    <source>
        <dbReference type="EMBL" id="QFQ95548.1"/>
    </source>
</evidence>
<reference evidence="2 3" key="1">
    <citation type="submission" date="2019-10" db="EMBL/GenBank/DDBJ databases">
        <title>Streptomyces sp. strain GY16 isolated from leaves of Broussonetia papyrifera.</title>
        <authorList>
            <person name="Mo P."/>
        </authorList>
    </citation>
    <scope>NUCLEOTIDE SEQUENCE [LARGE SCALE GENOMIC DNA]</scope>
    <source>
        <strain evidence="2 3">GY16</strain>
    </source>
</reference>
<dbReference type="EMBL" id="CP045096">
    <property type="protein sequence ID" value="QFQ95548.1"/>
    <property type="molecule type" value="Genomic_DNA"/>
</dbReference>
<keyword evidence="1" id="KW-0472">Membrane</keyword>
<sequence length="196" mass="21327">MGDAWVALAVAAVGVIGTLGAALLTQGRADRAKRLELDALAQQQRQEREHAERVRRDELSAARGSELLDLRRACYIALNTAARQYQTAQVNLWHALKDGTGLEEACLQQLDERRSAHRECWAEAQMIVPTTVLGSASAVSRRLNIGYGTLKKALAGPSVDGPALDAFEPELRAAWTSLADMRLAMRRDLGVDDLGP</sequence>
<gene>
    <name evidence="2" type="ORF">F9278_04385</name>
</gene>
<organism evidence="2 3">
    <name type="scientific">Streptomyces phaeolivaceus</name>
    <dbReference type="NCBI Taxonomy" id="2653200"/>
    <lineage>
        <taxon>Bacteria</taxon>
        <taxon>Bacillati</taxon>
        <taxon>Actinomycetota</taxon>
        <taxon>Actinomycetes</taxon>
        <taxon>Kitasatosporales</taxon>
        <taxon>Streptomycetaceae</taxon>
        <taxon>Streptomyces</taxon>
    </lineage>
</organism>
<proteinExistence type="predicted"/>
<keyword evidence="1" id="KW-0812">Transmembrane</keyword>
<keyword evidence="3" id="KW-1185">Reference proteome</keyword>
<dbReference type="Proteomes" id="UP000327294">
    <property type="component" value="Chromosome"/>
</dbReference>
<keyword evidence="1" id="KW-1133">Transmembrane helix</keyword>
<dbReference type="AlphaFoldDB" id="A0A5P8JYI1"/>
<evidence type="ECO:0000256" key="1">
    <source>
        <dbReference type="SAM" id="Phobius"/>
    </source>
</evidence>
<evidence type="ECO:0000313" key="3">
    <source>
        <dbReference type="Proteomes" id="UP000327294"/>
    </source>
</evidence>
<name>A0A5P8JYI1_9ACTN</name>